<accession>A0A2P6SLE2</accession>
<dbReference type="EMBL" id="PDCK01000039">
    <property type="protein sequence ID" value="PRQ59491.1"/>
    <property type="molecule type" value="Genomic_DNA"/>
</dbReference>
<keyword evidence="4" id="KW-0812">Transmembrane</keyword>
<evidence type="ECO:0000313" key="11">
    <source>
        <dbReference type="Proteomes" id="UP000238479"/>
    </source>
</evidence>
<dbReference type="OrthoDB" id="1724197at2759"/>
<feature type="compositionally biased region" description="Basic and acidic residues" evidence="8">
    <location>
        <begin position="418"/>
        <end position="427"/>
    </location>
</feature>
<dbReference type="InterPro" id="IPR039910">
    <property type="entry name" value="D15-like"/>
</dbReference>
<feature type="region of interest" description="Disordered" evidence="8">
    <location>
        <begin position="1"/>
        <end position="71"/>
    </location>
</feature>
<evidence type="ECO:0000313" key="10">
    <source>
        <dbReference type="EMBL" id="PRQ59491.1"/>
    </source>
</evidence>
<gene>
    <name evidence="10" type="ORF">RchiOBHm_Chr1g0370771</name>
</gene>
<comment type="caution">
    <text evidence="10">The sequence shown here is derived from an EMBL/GenBank/DDBJ whole genome shotgun (WGS) entry which is preliminary data.</text>
</comment>
<keyword evidence="3" id="KW-1134">Transmembrane beta strand</keyword>
<feature type="compositionally biased region" description="Acidic residues" evidence="8">
    <location>
        <begin position="30"/>
        <end position="54"/>
    </location>
</feature>
<dbReference type="PANTHER" id="PTHR12815">
    <property type="entry name" value="SORTING AND ASSEMBLY MACHINERY SAMM50 PROTEIN FAMILY MEMBER"/>
    <property type="match status" value="1"/>
</dbReference>
<comment type="subcellular location">
    <subcellularLocation>
        <location evidence="1">Mitochondrion outer membrane</location>
        <topology evidence="1">Multi-pass membrane protein</topology>
    </subcellularLocation>
    <subcellularLocation>
        <location evidence="7">Plastid</location>
        <location evidence="7">Chloroplast outer membrane</location>
    </subcellularLocation>
</comment>
<dbReference type="Pfam" id="PF01103">
    <property type="entry name" value="Omp85"/>
    <property type="match status" value="1"/>
</dbReference>
<keyword evidence="6" id="KW-0472">Membrane</keyword>
<dbReference type="FunFam" id="2.40.160.50:FF:000005">
    <property type="entry name" value="Outer membrane OMP85 family protein"/>
    <property type="match status" value="1"/>
</dbReference>
<name>A0A2P6SLE2_ROSCH</name>
<keyword evidence="5" id="KW-0934">Plastid</keyword>
<dbReference type="GO" id="GO:0005741">
    <property type="term" value="C:mitochondrial outer membrane"/>
    <property type="evidence" value="ECO:0007669"/>
    <property type="project" value="UniProtKB-SubCell"/>
</dbReference>
<evidence type="ECO:0000256" key="6">
    <source>
        <dbReference type="ARBA" id="ARBA00023136"/>
    </source>
</evidence>
<feature type="domain" description="Bacterial surface antigen (D15)" evidence="9">
    <location>
        <begin position="196"/>
        <end position="539"/>
    </location>
</feature>
<evidence type="ECO:0000259" key="9">
    <source>
        <dbReference type="Pfam" id="PF01103"/>
    </source>
</evidence>
<evidence type="ECO:0000256" key="4">
    <source>
        <dbReference type="ARBA" id="ARBA00022692"/>
    </source>
</evidence>
<evidence type="ECO:0000256" key="5">
    <source>
        <dbReference type="ARBA" id="ARBA00022805"/>
    </source>
</evidence>
<dbReference type="GO" id="GO:0009707">
    <property type="term" value="C:chloroplast outer membrane"/>
    <property type="evidence" value="ECO:0007669"/>
    <property type="project" value="UniProtKB-SubCell"/>
</dbReference>
<dbReference type="FunFam" id="3.10.20.310:FF:000016">
    <property type="entry name" value="Outer membrane OMP85 family protein"/>
    <property type="match status" value="1"/>
</dbReference>
<dbReference type="STRING" id="74649.A0A2P6SLE2"/>
<dbReference type="OMA" id="SGIWRQI"/>
<protein>
    <submittedName>
        <fullName evidence="10">Putative bacterial surface antigen (D15)</fullName>
    </submittedName>
</protein>
<dbReference type="Gene3D" id="2.40.160.50">
    <property type="entry name" value="membrane protein fhac: a member of the omp85/tpsb transporter family"/>
    <property type="match status" value="1"/>
</dbReference>
<dbReference type="Gene3D" id="3.10.20.310">
    <property type="entry name" value="membrane protein fhac"/>
    <property type="match status" value="1"/>
</dbReference>
<dbReference type="InterPro" id="IPR000184">
    <property type="entry name" value="Bac_surfAg_D15"/>
</dbReference>
<evidence type="ECO:0000256" key="7">
    <source>
        <dbReference type="ARBA" id="ARBA00024013"/>
    </source>
</evidence>
<dbReference type="AlphaFoldDB" id="A0A2P6SLE2"/>
<dbReference type="PANTHER" id="PTHR12815:SF18">
    <property type="entry name" value="SORTING AND ASSEMBLY MACHINERY COMPONENT 50 HOMOLOG"/>
    <property type="match status" value="1"/>
</dbReference>
<reference evidence="10 11" key="1">
    <citation type="journal article" date="2018" name="Nat. Genet.">
        <title>The Rosa genome provides new insights in the design of modern roses.</title>
        <authorList>
            <person name="Bendahmane M."/>
        </authorList>
    </citation>
    <scope>NUCLEOTIDE SEQUENCE [LARGE SCALE GENOMIC DNA]</scope>
    <source>
        <strain evidence="11">cv. Old Blush</strain>
    </source>
</reference>
<feature type="region of interest" description="Disordered" evidence="8">
    <location>
        <begin position="417"/>
        <end position="436"/>
    </location>
</feature>
<proteinExistence type="inferred from homology"/>
<organism evidence="10 11">
    <name type="scientific">Rosa chinensis</name>
    <name type="common">China rose</name>
    <dbReference type="NCBI Taxonomy" id="74649"/>
    <lineage>
        <taxon>Eukaryota</taxon>
        <taxon>Viridiplantae</taxon>
        <taxon>Streptophyta</taxon>
        <taxon>Embryophyta</taxon>
        <taxon>Tracheophyta</taxon>
        <taxon>Spermatophyta</taxon>
        <taxon>Magnoliopsida</taxon>
        <taxon>eudicotyledons</taxon>
        <taxon>Gunneridae</taxon>
        <taxon>Pentapetalae</taxon>
        <taxon>rosids</taxon>
        <taxon>fabids</taxon>
        <taxon>Rosales</taxon>
        <taxon>Rosaceae</taxon>
        <taxon>Rosoideae</taxon>
        <taxon>Rosoideae incertae sedis</taxon>
        <taxon>Rosa</taxon>
    </lineage>
</organism>
<keyword evidence="5" id="KW-1002">Plastid outer membrane</keyword>
<keyword evidence="11" id="KW-1185">Reference proteome</keyword>
<dbReference type="Proteomes" id="UP000238479">
    <property type="component" value="Chromosome 1"/>
</dbReference>
<evidence type="ECO:0000256" key="2">
    <source>
        <dbReference type="ARBA" id="ARBA00010913"/>
    </source>
</evidence>
<evidence type="ECO:0000256" key="3">
    <source>
        <dbReference type="ARBA" id="ARBA00022452"/>
    </source>
</evidence>
<sequence>MADSENLNPKVDPEQQPPSNLNQNGHHDADPEEPDDDEFEEEEEEDDDDDDEEPPPPLQRKPSSEESLRSSKAKLEGLVRRMETEKVDLRVHDVVIRGNTKTKEYLIEAELEGIRKATTMQELLEASAKANAKLKELDIFDSVRITLDSGPPELPRTANVLVDVVETESLITGELGCYTKPAARSWTAEGSLKFKNLFGYGDMWDGSLAYGPSQTSEISAGVLLPRFKGFVTPVTARVFLLSQDWLELSSYKERMAGLSLSLFSTRHHDVEYNLGWRTLTDPSQMASKSIRRQLGHGLLSSIKYTFTLDRRNSYLRPTRGYSFVSSSHVGGLSPDSRSVRFLRQELDLRYAVPFGFYHAALNFGVSGGVVFPWGSGFLNKPSSLPERFFLGGDFSPVCTPGGPATVWGFKTRALGPTEPRRHVRDNSNDENSESSGRDFVGGDLALSAFADISFDLPLRWLRERGVHGHVFAGAGNVAKLSENEFRKFSLQRFFESFRSSVGAGIVIPTKLFRLECNYYYILKQFEHDGGKTGFRFSISAPSL</sequence>
<comment type="similarity">
    <text evidence="2">Belongs to the SAM50/omp85 family.</text>
</comment>
<evidence type="ECO:0000256" key="1">
    <source>
        <dbReference type="ARBA" id="ARBA00004374"/>
    </source>
</evidence>
<feature type="compositionally biased region" description="Basic and acidic residues" evidence="8">
    <location>
        <begin position="62"/>
        <end position="71"/>
    </location>
</feature>
<dbReference type="Gramene" id="PRQ59491">
    <property type="protein sequence ID" value="PRQ59491"/>
    <property type="gene ID" value="RchiOBHm_Chr1g0370771"/>
</dbReference>
<evidence type="ECO:0000256" key="8">
    <source>
        <dbReference type="SAM" id="MobiDB-lite"/>
    </source>
</evidence>